<dbReference type="PROSITE" id="PS50913">
    <property type="entry name" value="GRIP"/>
    <property type="match status" value="1"/>
</dbReference>
<evidence type="ECO:0000256" key="3">
    <source>
        <dbReference type="ARBA" id="ARBA00023054"/>
    </source>
</evidence>
<reference evidence="7" key="1">
    <citation type="submission" date="2020-11" db="EMBL/GenBank/DDBJ databases">
        <authorList>
            <person name="Tran Van P."/>
        </authorList>
    </citation>
    <scope>NUCLEOTIDE SEQUENCE</scope>
</reference>
<comment type="subcellular location">
    <subcellularLocation>
        <location evidence="1">Golgi apparatus</location>
    </subcellularLocation>
</comment>
<feature type="compositionally biased region" description="Acidic residues" evidence="5">
    <location>
        <begin position="2046"/>
        <end position="2063"/>
    </location>
</feature>
<organism evidence="7">
    <name type="scientific">Timema douglasi</name>
    <name type="common">Walking stick</name>
    <dbReference type="NCBI Taxonomy" id="61478"/>
    <lineage>
        <taxon>Eukaryota</taxon>
        <taxon>Metazoa</taxon>
        <taxon>Ecdysozoa</taxon>
        <taxon>Arthropoda</taxon>
        <taxon>Hexapoda</taxon>
        <taxon>Insecta</taxon>
        <taxon>Pterygota</taxon>
        <taxon>Neoptera</taxon>
        <taxon>Polyneoptera</taxon>
        <taxon>Phasmatodea</taxon>
        <taxon>Timematodea</taxon>
        <taxon>Timematoidea</taxon>
        <taxon>Timematidae</taxon>
        <taxon>Timema</taxon>
    </lineage>
</organism>
<evidence type="ECO:0000256" key="1">
    <source>
        <dbReference type="ARBA" id="ARBA00004555"/>
    </source>
</evidence>
<feature type="coiled-coil region" evidence="4">
    <location>
        <begin position="834"/>
        <end position="892"/>
    </location>
</feature>
<feature type="coiled-coil region" evidence="4">
    <location>
        <begin position="1790"/>
        <end position="1842"/>
    </location>
</feature>
<feature type="compositionally biased region" description="Low complexity" evidence="5">
    <location>
        <begin position="2552"/>
        <end position="2569"/>
    </location>
</feature>
<evidence type="ECO:0000259" key="6">
    <source>
        <dbReference type="PROSITE" id="PS50913"/>
    </source>
</evidence>
<accession>A0A7R8Z7B2</accession>
<feature type="coiled-coil region" evidence="4">
    <location>
        <begin position="416"/>
        <end position="443"/>
    </location>
</feature>
<feature type="coiled-coil region" evidence="4">
    <location>
        <begin position="1569"/>
        <end position="1624"/>
    </location>
</feature>
<dbReference type="GO" id="GO:0031267">
    <property type="term" value="F:small GTPase binding"/>
    <property type="evidence" value="ECO:0007669"/>
    <property type="project" value="TreeGrafter"/>
</dbReference>
<name>A0A7R8Z7B2_TIMDO</name>
<dbReference type="PANTHER" id="PTHR18921:SF2">
    <property type="entry name" value="THYROID RECEPTOR-INTERACTING PROTEIN 11"/>
    <property type="match status" value="1"/>
</dbReference>
<dbReference type="InterPro" id="IPR000237">
    <property type="entry name" value="GRIP_dom"/>
</dbReference>
<feature type="compositionally biased region" description="Acidic residues" evidence="5">
    <location>
        <begin position="2071"/>
        <end position="2115"/>
    </location>
</feature>
<dbReference type="Pfam" id="PF01465">
    <property type="entry name" value="GRIP"/>
    <property type="match status" value="1"/>
</dbReference>
<feature type="coiled-coil region" evidence="4">
    <location>
        <begin position="1677"/>
        <end position="1764"/>
    </location>
</feature>
<feature type="region of interest" description="Disordered" evidence="5">
    <location>
        <begin position="1285"/>
        <end position="1316"/>
    </location>
</feature>
<feature type="coiled-coil region" evidence="4">
    <location>
        <begin position="470"/>
        <end position="536"/>
    </location>
</feature>
<feature type="compositionally biased region" description="Acidic residues" evidence="5">
    <location>
        <begin position="2000"/>
        <end position="2021"/>
    </location>
</feature>
<dbReference type="GO" id="GO:0007030">
    <property type="term" value="P:Golgi organization"/>
    <property type="evidence" value="ECO:0007669"/>
    <property type="project" value="TreeGrafter"/>
</dbReference>
<evidence type="ECO:0000256" key="4">
    <source>
        <dbReference type="SAM" id="Coils"/>
    </source>
</evidence>
<feature type="region of interest" description="Disordered" evidence="5">
    <location>
        <begin position="303"/>
        <end position="332"/>
    </location>
</feature>
<feature type="compositionally biased region" description="Basic and acidic residues" evidence="5">
    <location>
        <begin position="1295"/>
        <end position="1316"/>
    </location>
</feature>
<feature type="coiled-coil region" evidence="4">
    <location>
        <begin position="668"/>
        <end position="806"/>
    </location>
</feature>
<feature type="coiled-coil region" evidence="4">
    <location>
        <begin position="603"/>
        <end position="644"/>
    </location>
</feature>
<evidence type="ECO:0000256" key="5">
    <source>
        <dbReference type="SAM" id="MobiDB-lite"/>
    </source>
</evidence>
<gene>
    <name evidence="7" type="ORF">TDIB3V08_LOCUS5275</name>
</gene>
<dbReference type="GO" id="GO:0005794">
    <property type="term" value="C:Golgi apparatus"/>
    <property type="evidence" value="ECO:0007669"/>
    <property type="project" value="UniProtKB-SubCell"/>
</dbReference>
<feature type="coiled-coil region" evidence="4">
    <location>
        <begin position="1351"/>
        <end position="1520"/>
    </location>
</feature>
<sequence length="2607" mass="292842">MSRSRLGAVEEQSPDVRSRLGAEEEQSPDVRSRLGAVEEQSPDVRSRLGAVEEQSPDSPDVREEQTRSSGGTVASCKGGARIRLGAVEEQSPDVRRSTLGAVEDQSPDVRDSIVGASRTRLGVFAHFLPGRKCVLVSRNRLASLDKHLQTVYTGQPRACSLSSGTKGVFTLLWNQGRVHTSSVWYRTVSPDGSAESLQEKLRQKDKLLAQLQAQSNKVRLIEVGEKVRIIEVGEKVRIIEVGEKSKEAESNLSILRQGTKQLSEEVVDIINHLGDPEQQEMIHGLLRALELENQVLSLRNAQLESSTKHEENDLSLEQKTESLNLRGDSDVGDFTHEAELSSRVSPPAQSQVEKYGRVTERHEGVQSDWSQEKLGYERSLSELRQLLAERDESLNVLTAQKGLLDVMKQSSGTEELVSTQLRMNQLDATVAQLTEERAQLKDEQIIFIFQVAPLNVNLCQTLQSVLSCELEALSRVVQDLETQLGDSRQENVALATSLEELDQQHQEAINQLLAAKTSLQKDYDSLQEELSVAKRHQPTNRKQVADVCVEASEDIDGERLEVELFERVSKLLTFEIPPESEQDKRAAGGKRGTALVSALVKMAAECKWQRATLERKVAELMKELRECAAERAALQGNVETLVEELMVAKADSACIAQVGSTNEGLAPIPENSEEVDALEQKVAALEGEIYTLRETRLDLEVELGKARDERNGLAQRLQAAEEILGSTAHLQAEAADLRTCLEASELQLASERAKLESSEQQLWEAREAVAALEARAEDLEAEATLLEDLKLQLDEAINAKVSVENELIDVICKSKTFELALNGYEQTSAAGGQIEQLLKEKSKLQGEIEEMNSLLQLRNEVQLEFDLLLQKKNDLQTELNSIQTQKDELLLEYTNSQLMISQNKLSSWNLGFSAEQQEARDSQLAVARQREADLEAVCQDLQANISIEKQRTQALESTLTNKQLELQENSLGLKILKSEKALLEQHLDKISCPDQNIELRLKDLSSSLAEKERQLSDCNEALMRKERELGDALSSKSALEAEYQTLLNEAGNAKDHDRAQQEARKWKEMAEAGERQLDEALRARTELEMECRRLFSIETKVHAQEHLEKEVSRLTVALESTEQQLSEALEEKADLEGKLNRLSSRLMESEEETQKWKDETSLARQHVENNRDRMLELQSQCERLALVETNLFQTRDEAIKWRNMYHEVNSELNETKSTLGEMRVECKRLQSLEVQLRGEHALQKEVSQWKETVDVLRGQLEEMFRSKLLLEDELDRRKKTGYFEMSGRTISSESGAEKSDIGKEEQASRHESAEKHLKEQVDELLNQVKNPDGPVDFDVLEEILRKIIVEKITLESLLRRQEKELERLNDLAKLRTDDDDLKDPELPADDAAEMARETITNLSTLIKEKDLELDALSQKCDTLLDLQRSCEREREQLARLQAEKEELVRTVHVKHQESVQYHAEIQRLTALLSQELSKSEENLRQHKGLVQQFEDRQKMLVNTQNELIAVKQRLQKLEELAKLGETFQGNDAVPVQAPVVDGTLSSHGTIQNNVTPAPRSAAPEPSSQVRALEKRVRDLESDLASKDEVTLGKSELVVRCQEQLQVKEQECDTLRAQVASLHLQLEHLSQSANHSKVLLVFITVRYLSSVCGVSAIWAKGHGFDSRHYQYIYHWFNVDGEENEISQLSSALVQEQTKNIYMQKEIQEQREKESALLKELQRLRLHLVGVEEAYTQEALRAEQQLKELQGRLSLAEERIKNSSTVYTSASIRANQQVETLQGQARLIAQHRDDIQQKLSTAEDQVHKHSAALRNLQAVLEQFQKDKERELMSATDNLKQQLQASHTKQHELYSEITSLKGQLSEAKEGLSAAARLGEQLDKKTETIAALKEEGNASKDLILLSFSNPWPLGCTESITDLALLLPAIVVFILYCSSSRGMLTAVIWLAMVKYQLVILGRVFSRCPVYMLILGYCPASSSSVLAVESPRPRPAWSGLATLDGSENDIPWDSEDKDGSEDDTLWDSEDKVGSEDNALWDSEDKDGSEVDTLWDSEDKDGSEDDTLWDSEDKVGSEDDTLWDIGSEDDTLWDSEDKDGSEDDTLWDSEDKDGSEDDTLWDSEDKVGSEDDTLWDSEDKDGSEDDTLLDSEDKDGSEDDTLWDSEDKDGSEDDTLWDSEDKDGSEDDTLWDSEDKMAQKMIHCGIVKIKMAQKTIHCGIVKIKLAKKMIHWDSEDKDGSEDDTLWDSEDKMAQKMIHCGIVKIKMAQKTIHCGIVKIKLAKKMIHWDSEDKDGSEDDTLWDKDDTLWDSEDKDGSEDDTLWDSEDKMAQKMIHCGIVKIKMAQKTIHCGIVKIKLAKKMIHCGIVKIKMAQKMIHCGIVKIKMAQKNQADTDSEGIENNITPDKKYTNVVLAATFPTASTCVILAPCDALSSVGQGCQLLRAVKLTQKLTETENKVHSASQSSEGKIDRSLLKNLVLGYFVAPSNSRAEVLRVVATVLDFSQEERKKIGLDGAEGGGWFKALLHPGKAGQDTPSLSEAFIRFLESESRPHPQLRLLPESKSSSASGEENNSENSSPKPGRSPLLLADVQLPTFVQFPVGRNSSSFLKDVLKDS</sequence>
<dbReference type="EMBL" id="OA566496">
    <property type="protein sequence ID" value="CAD7199002.1"/>
    <property type="molecule type" value="Genomic_DNA"/>
</dbReference>
<feature type="domain" description="GRIP" evidence="6">
    <location>
        <begin position="2456"/>
        <end position="2505"/>
    </location>
</feature>
<keyword evidence="3 4" id="KW-0175">Coiled coil</keyword>
<feature type="compositionally biased region" description="Acidic residues" evidence="5">
    <location>
        <begin position="2123"/>
        <end position="2183"/>
    </location>
</feature>
<proteinExistence type="predicted"/>
<feature type="region of interest" description="Disordered" evidence="5">
    <location>
        <begin position="2545"/>
        <end position="2577"/>
    </location>
</feature>
<feature type="compositionally biased region" description="Basic and acidic residues" evidence="5">
    <location>
        <begin position="14"/>
        <end position="32"/>
    </location>
</feature>
<evidence type="ECO:0000313" key="7">
    <source>
        <dbReference type="EMBL" id="CAD7199002.1"/>
    </source>
</evidence>
<feature type="coiled-coil region" evidence="4">
    <location>
        <begin position="994"/>
        <end position="1159"/>
    </location>
</feature>
<feature type="region of interest" description="Disordered" evidence="5">
    <location>
        <begin position="1992"/>
        <end position="2183"/>
    </location>
</feature>
<evidence type="ECO:0000256" key="2">
    <source>
        <dbReference type="ARBA" id="ARBA00023034"/>
    </source>
</evidence>
<dbReference type="GO" id="GO:0006888">
    <property type="term" value="P:endoplasmic reticulum to Golgi vesicle-mediated transport"/>
    <property type="evidence" value="ECO:0007669"/>
    <property type="project" value="TreeGrafter"/>
</dbReference>
<keyword evidence="2" id="KW-0333">Golgi apparatus</keyword>
<dbReference type="PANTHER" id="PTHR18921">
    <property type="entry name" value="MYOSIN HEAVY CHAIN - RELATED"/>
    <property type="match status" value="1"/>
</dbReference>
<protein>
    <recommendedName>
        <fullName evidence="6">GRIP domain-containing protein</fullName>
    </recommendedName>
</protein>
<feature type="compositionally biased region" description="Basic and acidic residues" evidence="5">
    <location>
        <begin position="306"/>
        <end position="320"/>
    </location>
</feature>
<feature type="region of interest" description="Disordered" evidence="5">
    <location>
        <begin position="1"/>
        <end position="76"/>
    </location>
</feature>